<evidence type="ECO:0000256" key="1">
    <source>
        <dbReference type="SAM" id="MobiDB-lite"/>
    </source>
</evidence>
<comment type="caution">
    <text evidence="2">The sequence shown here is derived from an EMBL/GenBank/DDBJ whole genome shotgun (WGS) entry which is preliminary data.</text>
</comment>
<evidence type="ECO:0000313" key="2">
    <source>
        <dbReference type="EMBL" id="CAI0378750.1"/>
    </source>
</evidence>
<feature type="non-terminal residue" evidence="2">
    <location>
        <position position="1"/>
    </location>
</feature>
<feature type="region of interest" description="Disordered" evidence="1">
    <location>
        <begin position="1"/>
        <end position="98"/>
    </location>
</feature>
<feature type="compositionally biased region" description="Basic residues" evidence="1">
    <location>
        <begin position="1"/>
        <end position="10"/>
    </location>
</feature>
<organism evidence="2 3">
    <name type="scientific">Linum tenue</name>
    <dbReference type="NCBI Taxonomy" id="586396"/>
    <lineage>
        <taxon>Eukaryota</taxon>
        <taxon>Viridiplantae</taxon>
        <taxon>Streptophyta</taxon>
        <taxon>Embryophyta</taxon>
        <taxon>Tracheophyta</taxon>
        <taxon>Spermatophyta</taxon>
        <taxon>Magnoliopsida</taxon>
        <taxon>eudicotyledons</taxon>
        <taxon>Gunneridae</taxon>
        <taxon>Pentapetalae</taxon>
        <taxon>rosids</taxon>
        <taxon>fabids</taxon>
        <taxon>Malpighiales</taxon>
        <taxon>Linaceae</taxon>
        <taxon>Linum</taxon>
    </lineage>
</organism>
<evidence type="ECO:0000313" key="3">
    <source>
        <dbReference type="Proteomes" id="UP001154282"/>
    </source>
</evidence>
<gene>
    <name evidence="2" type="ORF">LITE_LOCUS2005</name>
</gene>
<proteinExistence type="predicted"/>
<keyword evidence="3" id="KW-1185">Reference proteome</keyword>
<sequence length="98" mass="11193">FRLRLRRRPPPLHPPSLRATTGSRRRRRGRTGTEGCDIGREGSGRRRFETLRRPSGSGSGRSRRWRKPPGPTTGRPSSYARNAPRLISRRPSAPEIRQ</sequence>
<dbReference type="Proteomes" id="UP001154282">
    <property type="component" value="Unassembled WGS sequence"/>
</dbReference>
<reference evidence="2" key="1">
    <citation type="submission" date="2022-08" db="EMBL/GenBank/DDBJ databases">
        <authorList>
            <person name="Gutierrez-Valencia J."/>
        </authorList>
    </citation>
    <scope>NUCLEOTIDE SEQUENCE</scope>
</reference>
<name>A0AAV0H0C2_9ROSI</name>
<dbReference type="AlphaFoldDB" id="A0AAV0H0C2"/>
<feature type="compositionally biased region" description="Basic and acidic residues" evidence="1">
    <location>
        <begin position="37"/>
        <end position="52"/>
    </location>
</feature>
<accession>A0AAV0H0C2</accession>
<protein>
    <submittedName>
        <fullName evidence="2">Uncharacterized protein</fullName>
    </submittedName>
</protein>
<dbReference type="EMBL" id="CAMGYJ010000002">
    <property type="protein sequence ID" value="CAI0378750.1"/>
    <property type="molecule type" value="Genomic_DNA"/>
</dbReference>